<reference evidence="11" key="1">
    <citation type="submission" date="2022-01" db="EMBL/GenBank/DDBJ databases">
        <title>Genome sequence and assembly of Parabukholderia sp. RG36.</title>
        <authorList>
            <person name="Chhetri G."/>
        </authorList>
    </citation>
    <scope>NUCLEOTIDE SEQUENCE</scope>
    <source>
        <strain evidence="11">RG36</strain>
    </source>
</reference>
<dbReference type="AlphaFoldDB" id="A0A9X1RSJ8"/>
<proteinExistence type="evidence at transcript level"/>
<dbReference type="InterPro" id="IPR012725">
    <property type="entry name" value="Chaperone_DnaK"/>
</dbReference>
<comment type="similarity">
    <text evidence="1 8 9">Belongs to the heat shock protein 70 family.</text>
</comment>
<dbReference type="HAMAP" id="MF_00332">
    <property type="entry name" value="DnaK"/>
    <property type="match status" value="1"/>
</dbReference>
<dbReference type="Pfam" id="PF00012">
    <property type="entry name" value="HSP70"/>
    <property type="match status" value="1"/>
</dbReference>
<gene>
    <name evidence="8 11" type="primary">dnaK</name>
    <name evidence="11" type="ORF">L5014_25050</name>
</gene>
<dbReference type="CDD" id="cd10234">
    <property type="entry name" value="ASKHA_NBD_HSP70_DnaK-like"/>
    <property type="match status" value="1"/>
</dbReference>
<keyword evidence="12" id="KW-1185">Reference proteome</keyword>
<accession>A0A9X1RSJ8</accession>
<feature type="region of interest" description="Disordered" evidence="10">
    <location>
        <begin position="604"/>
        <end position="644"/>
    </location>
</feature>
<evidence type="ECO:0000256" key="2">
    <source>
        <dbReference type="ARBA" id="ARBA00014415"/>
    </source>
</evidence>
<dbReference type="Gene3D" id="1.20.1270.10">
    <property type="match status" value="1"/>
</dbReference>
<evidence type="ECO:0000256" key="4">
    <source>
        <dbReference type="ARBA" id="ARBA00022741"/>
    </source>
</evidence>
<keyword evidence="3 8" id="KW-0597">Phosphoprotein</keyword>
<keyword evidence="7 8" id="KW-0143">Chaperone</keyword>
<comment type="induction">
    <text evidence="8">By stress conditions e.g. heat shock.</text>
</comment>
<evidence type="ECO:0000256" key="10">
    <source>
        <dbReference type="SAM" id="MobiDB-lite"/>
    </source>
</evidence>
<dbReference type="SUPFAM" id="SSF100934">
    <property type="entry name" value="Heat shock protein 70kD (HSP70), C-terminal subdomain"/>
    <property type="match status" value="1"/>
</dbReference>
<dbReference type="GO" id="GO:0140662">
    <property type="term" value="F:ATP-dependent protein folding chaperone"/>
    <property type="evidence" value="ECO:0007669"/>
    <property type="project" value="InterPro"/>
</dbReference>
<dbReference type="FunFam" id="3.90.640.10:FF:000003">
    <property type="entry name" value="Molecular chaperone DnaK"/>
    <property type="match status" value="1"/>
</dbReference>
<evidence type="ECO:0000313" key="12">
    <source>
        <dbReference type="Proteomes" id="UP001139308"/>
    </source>
</evidence>
<dbReference type="Proteomes" id="UP001139308">
    <property type="component" value="Unassembled WGS sequence"/>
</dbReference>
<dbReference type="InterPro" id="IPR043129">
    <property type="entry name" value="ATPase_NBD"/>
</dbReference>
<dbReference type="FunFam" id="3.30.420.40:FF:000004">
    <property type="entry name" value="Molecular chaperone DnaK"/>
    <property type="match status" value="1"/>
</dbReference>
<evidence type="ECO:0000256" key="3">
    <source>
        <dbReference type="ARBA" id="ARBA00022553"/>
    </source>
</evidence>
<organism evidence="11 12">
    <name type="scientific">Paraburkholderia tagetis</name>
    <dbReference type="NCBI Taxonomy" id="2913261"/>
    <lineage>
        <taxon>Bacteria</taxon>
        <taxon>Pseudomonadati</taxon>
        <taxon>Pseudomonadota</taxon>
        <taxon>Betaproteobacteria</taxon>
        <taxon>Burkholderiales</taxon>
        <taxon>Burkholderiaceae</taxon>
        <taxon>Paraburkholderia</taxon>
    </lineage>
</organism>
<dbReference type="PROSITE" id="PS00329">
    <property type="entry name" value="HSP70_2"/>
    <property type="match status" value="1"/>
</dbReference>
<dbReference type="InterPro" id="IPR013126">
    <property type="entry name" value="Hsp_70_fam"/>
</dbReference>
<dbReference type="SUPFAM" id="SSF100920">
    <property type="entry name" value="Heat shock protein 70kD (HSP70), peptide-binding domain"/>
    <property type="match status" value="1"/>
</dbReference>
<dbReference type="PROSITE" id="PS00297">
    <property type="entry name" value="HSP70_1"/>
    <property type="match status" value="1"/>
</dbReference>
<dbReference type="PANTHER" id="PTHR19375">
    <property type="entry name" value="HEAT SHOCK PROTEIN 70KDA"/>
    <property type="match status" value="1"/>
</dbReference>
<dbReference type="Gene3D" id="3.90.640.10">
    <property type="entry name" value="Actin, Chain A, domain 4"/>
    <property type="match status" value="1"/>
</dbReference>
<evidence type="ECO:0000256" key="7">
    <source>
        <dbReference type="ARBA" id="ARBA00023186"/>
    </source>
</evidence>
<protein>
    <recommendedName>
        <fullName evidence="2 8">Chaperone protein DnaK</fullName>
    </recommendedName>
    <alternativeName>
        <fullName evidence="8">HSP70</fullName>
    </alternativeName>
    <alternativeName>
        <fullName evidence="8">Heat shock 70 kDa protein</fullName>
    </alternativeName>
    <alternativeName>
        <fullName evidence="8">Heat shock protein 70</fullName>
    </alternativeName>
</protein>
<evidence type="ECO:0000256" key="9">
    <source>
        <dbReference type="RuleBase" id="RU003322"/>
    </source>
</evidence>
<dbReference type="Gene3D" id="3.30.420.40">
    <property type="match status" value="2"/>
</dbReference>
<dbReference type="SUPFAM" id="SSF53067">
    <property type="entry name" value="Actin-like ATPase domain"/>
    <property type="match status" value="2"/>
</dbReference>
<dbReference type="PROSITE" id="PS01036">
    <property type="entry name" value="HSP70_3"/>
    <property type="match status" value="1"/>
</dbReference>
<keyword evidence="6 8" id="KW-0346">Stress response</keyword>
<dbReference type="GO" id="GO:0051082">
    <property type="term" value="F:unfolded protein binding"/>
    <property type="evidence" value="ECO:0007669"/>
    <property type="project" value="InterPro"/>
</dbReference>
<comment type="function">
    <text evidence="8">Acts as a chaperone.</text>
</comment>
<dbReference type="InterPro" id="IPR029047">
    <property type="entry name" value="HSP70_peptide-bd_sf"/>
</dbReference>
<dbReference type="NCBIfam" id="NF001413">
    <property type="entry name" value="PRK00290.1"/>
    <property type="match status" value="1"/>
</dbReference>
<dbReference type="NCBIfam" id="TIGR02350">
    <property type="entry name" value="prok_dnaK"/>
    <property type="match status" value="1"/>
</dbReference>
<dbReference type="RefSeq" id="WP_213309347.1">
    <property type="nucleotide sequence ID" value="NZ_JAKLJA010000025.1"/>
</dbReference>
<name>A0A9X1RSJ8_9BURK</name>
<dbReference type="InterPro" id="IPR029048">
    <property type="entry name" value="HSP70_C_sf"/>
</dbReference>
<dbReference type="FunFam" id="1.20.1270.10:FF:000001">
    <property type="entry name" value="Molecular chaperone DnaK"/>
    <property type="match status" value="1"/>
</dbReference>
<keyword evidence="5 8" id="KW-0067">ATP-binding</keyword>
<dbReference type="EMBL" id="JAKLJA010000025">
    <property type="protein sequence ID" value="MCG5076590.1"/>
    <property type="molecule type" value="Genomic_DNA"/>
</dbReference>
<evidence type="ECO:0000256" key="1">
    <source>
        <dbReference type="ARBA" id="ARBA00007381"/>
    </source>
</evidence>
<dbReference type="InterPro" id="IPR018181">
    <property type="entry name" value="Heat_shock_70_CS"/>
</dbReference>
<keyword evidence="4 8" id="KW-0547">Nucleotide-binding</keyword>
<feature type="modified residue" description="Phosphothreonine; by autocatalysis" evidence="8">
    <location>
        <position position="200"/>
    </location>
</feature>
<dbReference type="PRINTS" id="PR00301">
    <property type="entry name" value="HEATSHOCK70"/>
</dbReference>
<dbReference type="FunFam" id="2.60.34.10:FF:000014">
    <property type="entry name" value="Chaperone protein DnaK HSP70"/>
    <property type="match status" value="1"/>
</dbReference>
<evidence type="ECO:0000256" key="8">
    <source>
        <dbReference type="HAMAP-Rule" id="MF_00332"/>
    </source>
</evidence>
<dbReference type="Gene3D" id="2.60.34.10">
    <property type="entry name" value="Substrate Binding Domain Of DNAk, Chain A, domain 1"/>
    <property type="match status" value="1"/>
</dbReference>
<evidence type="ECO:0000256" key="6">
    <source>
        <dbReference type="ARBA" id="ARBA00023016"/>
    </source>
</evidence>
<dbReference type="GO" id="GO:0005524">
    <property type="term" value="F:ATP binding"/>
    <property type="evidence" value="ECO:0007669"/>
    <property type="project" value="UniProtKB-UniRule"/>
</dbReference>
<feature type="compositionally biased region" description="Basic and acidic residues" evidence="10">
    <location>
        <begin position="635"/>
        <end position="644"/>
    </location>
</feature>
<evidence type="ECO:0000313" key="11">
    <source>
        <dbReference type="EMBL" id="MCG5076590.1"/>
    </source>
</evidence>
<comment type="caution">
    <text evidence="11">The sequence shown here is derived from an EMBL/GenBank/DDBJ whole genome shotgun (WGS) entry which is preliminary data.</text>
</comment>
<evidence type="ECO:0000256" key="5">
    <source>
        <dbReference type="ARBA" id="ARBA00022840"/>
    </source>
</evidence>
<sequence length="644" mass="70212">MGRIIGIDLGTTNSCVALMEGKQVKVIENSEGARTTPSFVAYLDEDQILVGASARRQAITNPGNTLYAVKRLIGRRFDEKEVQKDIGLMPYRIIKADNGDAWIEAHDQKLAPPQISAEVLRKMKKTAEDYLGEPVTEAVITVPAYFNDSQRQATKDAGRIAGLEVRRIINEPTAAALAFGLDRQENRDRKVAVFDLGGGTFDISLIEIADVHGDRQFEVLSTNGDTFLGGEDFDQRIIDYLVSEFRKAQGVDLSKDVLALQRLKEAAEKAKIELSSSQQTEINLPYVTADASGPKHLSLKLTRARLEALVEDLIERTLEPCRIAIKDAGLSTDRVDDVILVGGMTRMPKVQDKVRSFFGREPRKDVNPDEAVAVGAAIQGAVLSGERKDVLLLDVTPLSLGIETLGGVMTKMIDRNTTIPTRFSEVFSTADDNQPAVTIKIYQGEREMATGNKLLGEFKLEGIPPAPRGMPQIEVMFDIDANGILHVSAKDKATGKENRITIKASSGLSEREVEQMVRDAEAHAAEDHRLRELAESRNQGDALIHRTRGALSEYGGKLDAAGKATIEAAITELEAALKGSDRDEIDARVRALATASQQLGEKVYADVQSQGSSPDAATGPQGSRGAAQEEDVIDADFREVKRKQ</sequence>